<evidence type="ECO:0000313" key="9">
    <source>
        <dbReference type="Proteomes" id="UP001175261"/>
    </source>
</evidence>
<keyword evidence="9" id="KW-1185">Reference proteome</keyword>
<comment type="subcellular location">
    <subcellularLocation>
        <location evidence="1">Membrane</location>
        <topology evidence="1">Single-pass membrane protein</topology>
    </subcellularLocation>
</comment>
<evidence type="ECO:0000256" key="6">
    <source>
        <dbReference type="SAM" id="Phobius"/>
    </source>
</evidence>
<dbReference type="CDD" id="cd12087">
    <property type="entry name" value="TM_EGFR-like"/>
    <property type="match status" value="1"/>
</dbReference>
<evidence type="ECO:0000256" key="1">
    <source>
        <dbReference type="ARBA" id="ARBA00004167"/>
    </source>
</evidence>
<keyword evidence="4 6" id="KW-0472">Membrane</keyword>
<evidence type="ECO:0000256" key="3">
    <source>
        <dbReference type="ARBA" id="ARBA00022989"/>
    </source>
</evidence>
<keyword evidence="2 6" id="KW-0812">Transmembrane</keyword>
<feature type="region of interest" description="Disordered" evidence="5">
    <location>
        <begin position="276"/>
        <end position="322"/>
    </location>
</feature>
<keyword evidence="3 6" id="KW-1133">Transmembrane helix</keyword>
<dbReference type="Proteomes" id="UP001175261">
    <property type="component" value="Unassembled WGS sequence"/>
</dbReference>
<feature type="compositionally biased region" description="Low complexity" evidence="5">
    <location>
        <begin position="168"/>
        <end position="192"/>
    </location>
</feature>
<evidence type="ECO:0000256" key="2">
    <source>
        <dbReference type="ARBA" id="ARBA00022692"/>
    </source>
</evidence>
<evidence type="ECO:0000256" key="4">
    <source>
        <dbReference type="ARBA" id="ARBA00023136"/>
    </source>
</evidence>
<gene>
    <name evidence="8" type="ORF">NLU13_2630</name>
</gene>
<name>A0AA39GLC8_SARSR</name>
<reference evidence="8" key="1">
    <citation type="submission" date="2022-10" db="EMBL/GenBank/DDBJ databases">
        <title>Determination and structural analysis of whole genome sequence of Sarocladium strictum F4-1.</title>
        <authorList>
            <person name="Hu L."/>
            <person name="Jiang Y."/>
        </authorList>
    </citation>
    <scope>NUCLEOTIDE SEQUENCE</scope>
    <source>
        <strain evidence="8">F4-1</strain>
    </source>
</reference>
<dbReference type="EMBL" id="JAPDFR010000002">
    <property type="protein sequence ID" value="KAK0389054.1"/>
    <property type="molecule type" value="Genomic_DNA"/>
</dbReference>
<evidence type="ECO:0000256" key="7">
    <source>
        <dbReference type="SAM" id="SignalP"/>
    </source>
</evidence>
<dbReference type="AlphaFoldDB" id="A0AA39GLC8"/>
<feature type="transmembrane region" description="Helical" evidence="6">
    <location>
        <begin position="221"/>
        <end position="244"/>
    </location>
</feature>
<dbReference type="GO" id="GO:0016020">
    <property type="term" value="C:membrane"/>
    <property type="evidence" value="ECO:0007669"/>
    <property type="project" value="UniProtKB-SubCell"/>
</dbReference>
<dbReference type="InterPro" id="IPR051694">
    <property type="entry name" value="Immunoregulatory_rcpt-like"/>
</dbReference>
<evidence type="ECO:0000313" key="8">
    <source>
        <dbReference type="EMBL" id="KAK0389054.1"/>
    </source>
</evidence>
<feature type="chain" id="PRO_5041384027" description="Mid2 domain-containing protein" evidence="7">
    <location>
        <begin position="22"/>
        <end position="322"/>
    </location>
</feature>
<accession>A0AA39GLC8</accession>
<dbReference type="PANTHER" id="PTHR15549">
    <property type="entry name" value="PAIRED IMMUNOGLOBULIN-LIKE TYPE 2 RECEPTOR"/>
    <property type="match status" value="1"/>
</dbReference>
<evidence type="ECO:0008006" key="10">
    <source>
        <dbReference type="Google" id="ProtNLM"/>
    </source>
</evidence>
<organism evidence="8 9">
    <name type="scientific">Sarocladium strictum</name>
    <name type="common">Black bundle disease fungus</name>
    <name type="synonym">Acremonium strictum</name>
    <dbReference type="NCBI Taxonomy" id="5046"/>
    <lineage>
        <taxon>Eukaryota</taxon>
        <taxon>Fungi</taxon>
        <taxon>Dikarya</taxon>
        <taxon>Ascomycota</taxon>
        <taxon>Pezizomycotina</taxon>
        <taxon>Sordariomycetes</taxon>
        <taxon>Hypocreomycetidae</taxon>
        <taxon>Hypocreales</taxon>
        <taxon>Sarocladiaceae</taxon>
        <taxon>Sarocladium</taxon>
    </lineage>
</organism>
<dbReference type="GO" id="GO:0071944">
    <property type="term" value="C:cell periphery"/>
    <property type="evidence" value="ECO:0007669"/>
    <property type="project" value="UniProtKB-ARBA"/>
</dbReference>
<evidence type="ECO:0000256" key="5">
    <source>
        <dbReference type="SAM" id="MobiDB-lite"/>
    </source>
</evidence>
<feature type="region of interest" description="Disordered" evidence="5">
    <location>
        <begin position="168"/>
        <end position="216"/>
    </location>
</feature>
<feature type="signal peptide" evidence="7">
    <location>
        <begin position="1"/>
        <end position="21"/>
    </location>
</feature>
<sequence>MVVSGVKLGVALGLFLATVTATEEYVPMHKRNSFDTLVDDFTYLGMLSRRDVCSDAFGDDAERATCVPSFTLCCIRKSQSFPSCQQYLGKGWCCVGENNKDSCYVDQESACTEENAVECANLQEGTDRACCPRFTTCDSTVAASEEYVRCNINQGDLKSFHSASIASTATSRSTSEATTETSSTSSSSSLSSRPTKDNDEDKEEKTENTQEGDSNELSTGAIAGIAVGGVVALSLAGAVLWLFLRRRKGGNYQAAQQDPQPTIPQFYQEQQMKYHAGTQGPYDPVHLGPDIPDTGYSHGLNSPPLSELQGHNRAAAELDTGR</sequence>
<comment type="caution">
    <text evidence="8">The sequence shown here is derived from an EMBL/GenBank/DDBJ whole genome shotgun (WGS) entry which is preliminary data.</text>
</comment>
<proteinExistence type="predicted"/>
<keyword evidence="7" id="KW-0732">Signal</keyword>
<feature type="compositionally biased region" description="Basic and acidic residues" evidence="5">
    <location>
        <begin position="194"/>
        <end position="208"/>
    </location>
</feature>
<protein>
    <recommendedName>
        <fullName evidence="10">Mid2 domain-containing protein</fullName>
    </recommendedName>
</protein>